<dbReference type="PANTHER" id="PTHR30469:SF18">
    <property type="entry name" value="RESISTANCE-NODULATION-CELL DIVISION (RND) EFFLUX MEMBRANE FUSION PROTEIN-RELATED"/>
    <property type="match status" value="1"/>
</dbReference>
<reference evidence="3 4" key="1">
    <citation type="submission" date="2019-02" db="EMBL/GenBank/DDBJ databases">
        <title>Complete Genome Sequence and Methylome Analysis of Sphaerotilus natans subsp. sulfidivorans D-507.</title>
        <authorList>
            <person name="Fomenkov A."/>
            <person name="Gridneva E."/>
            <person name="Smolyakov D."/>
            <person name="Dubinina G."/>
            <person name="Vincze T."/>
            <person name="Grabovich M."/>
            <person name="Roberts R.J."/>
        </authorList>
    </citation>
    <scope>NUCLEOTIDE SEQUENCE [LARGE SCALE GENOMIC DNA]</scope>
    <source>
        <strain evidence="3 4">D-507</strain>
    </source>
</reference>
<dbReference type="OrthoDB" id="9806939at2"/>
<sequence>MFLRPCLRPVSLSAGRPVVLSSLLLALVLALSGCAKKEAAPEPLRAVRTIKVESGSVAALQEFSGEVKARTETRLSFRVGGKLLRREVDLGDAVRPGQAIAQLDPADLKLGQEAAAAGLRAAQVQAEQSAADLKRYRELHEQGFIGAAELERRETALKAAQAALDQARAQAGVQGNQAQYTRLVAEGAGVVTAVEAEPGAVVAAGTPIVRVALDGPRDVVFSVPEDRVAELRALMGRAGALQVRLWGGDGETLPATLRELAAAADASTRTFVAKADVGAAALRLGRTATVVMERPRRDDQIRLPLAAVAEQGGRSVVWLLDAQAMTVRPQPVRVSGADGNQVLVAEGLQPGQEVVGAGVHVLTPGQKVRRYIEPARAASR</sequence>
<dbReference type="GO" id="GO:0015562">
    <property type="term" value="F:efflux transmembrane transporter activity"/>
    <property type="evidence" value="ECO:0007669"/>
    <property type="project" value="TreeGrafter"/>
</dbReference>
<dbReference type="KEGG" id="snn:EWH46_05305"/>
<organism evidence="3 4">
    <name type="scientific">Sphaerotilus sulfidivorans</name>
    <dbReference type="NCBI Taxonomy" id="639200"/>
    <lineage>
        <taxon>Bacteria</taxon>
        <taxon>Pseudomonadati</taxon>
        <taxon>Pseudomonadota</taxon>
        <taxon>Betaproteobacteria</taxon>
        <taxon>Burkholderiales</taxon>
        <taxon>Sphaerotilaceae</taxon>
        <taxon>Sphaerotilus</taxon>
    </lineage>
</organism>
<dbReference type="PANTHER" id="PTHR30469">
    <property type="entry name" value="MULTIDRUG RESISTANCE PROTEIN MDTA"/>
    <property type="match status" value="1"/>
</dbReference>
<dbReference type="PROSITE" id="PS51257">
    <property type="entry name" value="PROKAR_LIPOPROTEIN"/>
    <property type="match status" value="1"/>
</dbReference>
<dbReference type="Gene3D" id="2.40.420.20">
    <property type="match status" value="1"/>
</dbReference>
<dbReference type="Gene3D" id="2.40.30.170">
    <property type="match status" value="1"/>
</dbReference>
<evidence type="ECO:0000313" key="4">
    <source>
        <dbReference type="Proteomes" id="UP000323522"/>
    </source>
</evidence>
<gene>
    <name evidence="3" type="ORF">EWH46_05305</name>
</gene>
<dbReference type="InterPro" id="IPR058627">
    <property type="entry name" value="MdtA-like_C"/>
</dbReference>
<dbReference type="Gene3D" id="2.40.50.100">
    <property type="match status" value="1"/>
</dbReference>
<dbReference type="NCBIfam" id="TIGR01730">
    <property type="entry name" value="RND_mfp"/>
    <property type="match status" value="1"/>
</dbReference>
<dbReference type="Proteomes" id="UP000323522">
    <property type="component" value="Chromosome"/>
</dbReference>
<accession>A0A5C1PZZ4</accession>
<dbReference type="EMBL" id="CP035708">
    <property type="protein sequence ID" value="QEN00260.1"/>
    <property type="molecule type" value="Genomic_DNA"/>
</dbReference>
<dbReference type="GO" id="GO:1990281">
    <property type="term" value="C:efflux pump complex"/>
    <property type="evidence" value="ECO:0007669"/>
    <property type="project" value="TreeGrafter"/>
</dbReference>
<name>A0A5C1PZZ4_9BURK</name>
<evidence type="ECO:0000313" key="3">
    <source>
        <dbReference type="EMBL" id="QEN00260.1"/>
    </source>
</evidence>
<comment type="similarity">
    <text evidence="1">Belongs to the membrane fusion protein (MFP) (TC 8.A.1) family.</text>
</comment>
<feature type="domain" description="Multidrug resistance protein MdtA-like C-terminal permuted SH3" evidence="2">
    <location>
        <begin position="303"/>
        <end position="356"/>
    </location>
</feature>
<dbReference type="SUPFAM" id="SSF111369">
    <property type="entry name" value="HlyD-like secretion proteins"/>
    <property type="match status" value="1"/>
</dbReference>
<dbReference type="AlphaFoldDB" id="A0A5C1PZZ4"/>
<dbReference type="Pfam" id="PF25967">
    <property type="entry name" value="RND-MFP_C"/>
    <property type="match status" value="1"/>
</dbReference>
<protein>
    <submittedName>
        <fullName evidence="3">Efflux RND transporter periplasmic adaptor subunit</fullName>
    </submittedName>
</protein>
<evidence type="ECO:0000259" key="2">
    <source>
        <dbReference type="Pfam" id="PF25967"/>
    </source>
</evidence>
<proteinExistence type="inferred from homology"/>
<dbReference type="InterPro" id="IPR006143">
    <property type="entry name" value="RND_pump_MFP"/>
</dbReference>
<dbReference type="RefSeq" id="WP_149503003.1">
    <property type="nucleotide sequence ID" value="NZ_JACCPY010000003.1"/>
</dbReference>
<evidence type="ECO:0000256" key="1">
    <source>
        <dbReference type="ARBA" id="ARBA00009477"/>
    </source>
</evidence>
<dbReference type="Gene3D" id="1.10.287.470">
    <property type="entry name" value="Helix hairpin bin"/>
    <property type="match status" value="1"/>
</dbReference>